<dbReference type="Pfam" id="PF11899">
    <property type="entry name" value="DUF3419"/>
    <property type="match status" value="1"/>
</dbReference>
<dbReference type="PANTHER" id="PTHR47473:SF1">
    <property type="entry name" value="METHYLTRANSFERASE DOMAIN-CONTAINING PROTEIN"/>
    <property type="match status" value="1"/>
</dbReference>
<organism evidence="2">
    <name type="scientific">Leptotrichia rugosa</name>
    <dbReference type="NCBI Taxonomy" id="3239302"/>
    <lineage>
        <taxon>Bacteria</taxon>
        <taxon>Fusobacteriati</taxon>
        <taxon>Fusobacteriota</taxon>
        <taxon>Fusobacteriia</taxon>
        <taxon>Fusobacteriales</taxon>
        <taxon>Leptotrichiaceae</taxon>
        <taxon>Leptotrichia</taxon>
    </lineage>
</organism>
<name>A0AB39VEY7_9FUSO</name>
<sequence>MKSEVKENKVDFSIIRYSQCWEDTEILLEALDINENDICLGIASAGDNIFSMLSKNPKKVIAIDLSLPQLYLLELKREIIRKFDYQEMILFFGVISRDNKKNTKKIRKEMYEEIRKNLQEKTKEYWDYNIEIIERGVNHAGKLEKFFRIFNHKILPFIHSKKTINKFFEKKSLEERKKFYDKKWENFRWKLTFRIFFSNLVIGKLGRDKEFFKYVEKDIATTMLSQIKYASTELDPHENPYINYFLTQNYRLDSLPYFLTEENFGKIKSNLNKLEIVCDTLEEYLEKIDFKIDKFNLSDIFEYMSVENYAKLMEIIYKNCSDNALLAYWNLVVKRNSEMEELKNQFSKRFKRLKEIDQELHKRDKTFFYTDFVIERVIK</sequence>
<gene>
    <name evidence="2" type="ORF">AB8B22_05295</name>
</gene>
<dbReference type="PANTHER" id="PTHR47473">
    <property type="entry name" value="BTA1P"/>
    <property type="match status" value="1"/>
</dbReference>
<dbReference type="AlphaFoldDB" id="A0AB39VEY7"/>
<reference evidence="2" key="1">
    <citation type="submission" date="2024-07" db="EMBL/GenBank/DDBJ databases">
        <authorList>
            <person name="Li X.-J."/>
            <person name="Wang X."/>
        </authorList>
    </citation>
    <scope>NUCLEOTIDE SEQUENCE</scope>
    <source>
        <strain evidence="2">HSP-334</strain>
    </source>
</reference>
<keyword evidence="1" id="KW-0175">Coiled coil</keyword>
<dbReference type="InterPro" id="IPR021829">
    <property type="entry name" value="DUF3419"/>
</dbReference>
<evidence type="ECO:0000313" key="2">
    <source>
        <dbReference type="EMBL" id="XDU65844.1"/>
    </source>
</evidence>
<protein>
    <submittedName>
        <fullName evidence="2">DUF3419 family protein</fullName>
    </submittedName>
</protein>
<dbReference type="RefSeq" id="WP_369710332.1">
    <property type="nucleotide sequence ID" value="NZ_CP165644.1"/>
</dbReference>
<feature type="coiled-coil region" evidence="1">
    <location>
        <begin position="101"/>
        <end position="131"/>
    </location>
</feature>
<proteinExistence type="predicted"/>
<dbReference type="EMBL" id="CP165644">
    <property type="protein sequence ID" value="XDU65844.1"/>
    <property type="molecule type" value="Genomic_DNA"/>
</dbReference>
<dbReference type="KEGG" id="lrug:AB8B22_05295"/>
<accession>A0AB39VEY7</accession>
<evidence type="ECO:0000256" key="1">
    <source>
        <dbReference type="SAM" id="Coils"/>
    </source>
</evidence>